<feature type="compositionally biased region" description="Basic and acidic residues" evidence="1">
    <location>
        <begin position="95"/>
        <end position="113"/>
    </location>
</feature>
<dbReference type="AlphaFoldDB" id="A0AAP0JVX1"/>
<dbReference type="Proteomes" id="UP001419268">
    <property type="component" value="Unassembled WGS sequence"/>
</dbReference>
<evidence type="ECO:0000256" key="1">
    <source>
        <dbReference type="SAM" id="MobiDB-lite"/>
    </source>
</evidence>
<keyword evidence="3" id="KW-1185">Reference proteome</keyword>
<evidence type="ECO:0000313" key="3">
    <source>
        <dbReference type="Proteomes" id="UP001419268"/>
    </source>
</evidence>
<gene>
    <name evidence="2" type="ORF">Scep_010189</name>
</gene>
<feature type="compositionally biased region" description="Basic and acidic residues" evidence="1">
    <location>
        <begin position="60"/>
        <end position="86"/>
    </location>
</feature>
<proteinExistence type="predicted"/>
<feature type="region of interest" description="Disordered" evidence="1">
    <location>
        <begin position="40"/>
        <end position="128"/>
    </location>
</feature>
<comment type="caution">
    <text evidence="2">The sequence shown here is derived from an EMBL/GenBank/DDBJ whole genome shotgun (WGS) entry which is preliminary data.</text>
</comment>
<evidence type="ECO:0000313" key="2">
    <source>
        <dbReference type="EMBL" id="KAK9140508.1"/>
    </source>
</evidence>
<protein>
    <submittedName>
        <fullName evidence="2">Uncharacterized protein</fullName>
    </submittedName>
</protein>
<reference evidence="2 3" key="1">
    <citation type="submission" date="2024-01" db="EMBL/GenBank/DDBJ databases">
        <title>Genome assemblies of Stephania.</title>
        <authorList>
            <person name="Yang L."/>
        </authorList>
    </citation>
    <scope>NUCLEOTIDE SEQUENCE [LARGE SCALE GENOMIC DNA]</scope>
    <source>
        <strain evidence="2">JXDWG</strain>
        <tissue evidence="2">Leaf</tissue>
    </source>
</reference>
<accession>A0AAP0JVX1</accession>
<dbReference type="EMBL" id="JBBNAG010000004">
    <property type="protein sequence ID" value="KAK9140508.1"/>
    <property type="molecule type" value="Genomic_DNA"/>
</dbReference>
<sequence length="128" mass="14356">MKDFELFFSNFFWLCSKRLNVVVFSGMARTKAPVTREEVGVEVPRANRGRGGRRPPTTSYRKEKEKENVDVKGKAKIDENRARELELYDEGSNIDTRRPKDLVVGRGEEEGHASESSSSDSSAAGNTT</sequence>
<feature type="compositionally biased region" description="Low complexity" evidence="1">
    <location>
        <begin position="114"/>
        <end position="128"/>
    </location>
</feature>
<organism evidence="2 3">
    <name type="scientific">Stephania cephalantha</name>
    <dbReference type="NCBI Taxonomy" id="152367"/>
    <lineage>
        <taxon>Eukaryota</taxon>
        <taxon>Viridiplantae</taxon>
        <taxon>Streptophyta</taxon>
        <taxon>Embryophyta</taxon>
        <taxon>Tracheophyta</taxon>
        <taxon>Spermatophyta</taxon>
        <taxon>Magnoliopsida</taxon>
        <taxon>Ranunculales</taxon>
        <taxon>Menispermaceae</taxon>
        <taxon>Menispermoideae</taxon>
        <taxon>Cissampelideae</taxon>
        <taxon>Stephania</taxon>
    </lineage>
</organism>
<name>A0AAP0JVX1_9MAGN</name>